<dbReference type="Proteomes" id="UP001056120">
    <property type="component" value="Linkage Group LG14"/>
</dbReference>
<name>A0ACB9GPZ2_9ASTR</name>
<comment type="caution">
    <text evidence="1">The sequence shown here is derived from an EMBL/GenBank/DDBJ whole genome shotgun (WGS) entry which is preliminary data.</text>
</comment>
<organism evidence="1 2">
    <name type="scientific">Smallanthus sonchifolius</name>
    <dbReference type="NCBI Taxonomy" id="185202"/>
    <lineage>
        <taxon>Eukaryota</taxon>
        <taxon>Viridiplantae</taxon>
        <taxon>Streptophyta</taxon>
        <taxon>Embryophyta</taxon>
        <taxon>Tracheophyta</taxon>
        <taxon>Spermatophyta</taxon>
        <taxon>Magnoliopsida</taxon>
        <taxon>eudicotyledons</taxon>
        <taxon>Gunneridae</taxon>
        <taxon>Pentapetalae</taxon>
        <taxon>asterids</taxon>
        <taxon>campanulids</taxon>
        <taxon>Asterales</taxon>
        <taxon>Asteraceae</taxon>
        <taxon>Asteroideae</taxon>
        <taxon>Heliantheae alliance</taxon>
        <taxon>Millerieae</taxon>
        <taxon>Smallanthus</taxon>
    </lineage>
</organism>
<sequence>MSSSPNLKLGFQCLLTITHLANEINYWVPPPHRHQGSHLYRHHVASHRRSSRNRRLRKTSNQNPNLKYASVSDDGSSSTHLANEINHWVPPPHRHQGSHLYRHHVASHRRSSRNRRLRKTSNQNPNLKYASVSDDEIQGSQNIVNKLTHLPFQQCKHTITTVDCQPSGPPGGMLVFVSGNLQLAGEQHTLIYQLRLLFSDMII</sequence>
<evidence type="ECO:0000313" key="1">
    <source>
        <dbReference type="EMBL" id="KAI3785462.1"/>
    </source>
</evidence>
<gene>
    <name evidence="1" type="ORF">L1987_44580</name>
</gene>
<accession>A0ACB9GPZ2</accession>
<keyword evidence="2" id="KW-1185">Reference proteome</keyword>
<reference evidence="2" key="1">
    <citation type="journal article" date="2022" name="Mol. Ecol. Resour.">
        <title>The genomes of chicory, endive, great burdock and yacon provide insights into Asteraceae palaeo-polyploidization history and plant inulin production.</title>
        <authorList>
            <person name="Fan W."/>
            <person name="Wang S."/>
            <person name="Wang H."/>
            <person name="Wang A."/>
            <person name="Jiang F."/>
            <person name="Liu H."/>
            <person name="Zhao H."/>
            <person name="Xu D."/>
            <person name="Zhang Y."/>
        </authorList>
    </citation>
    <scope>NUCLEOTIDE SEQUENCE [LARGE SCALE GENOMIC DNA]</scope>
    <source>
        <strain evidence="2">cv. Yunnan</strain>
    </source>
</reference>
<protein>
    <submittedName>
        <fullName evidence="1">Uncharacterized protein</fullName>
    </submittedName>
</protein>
<evidence type="ECO:0000313" key="2">
    <source>
        <dbReference type="Proteomes" id="UP001056120"/>
    </source>
</evidence>
<proteinExistence type="predicted"/>
<dbReference type="EMBL" id="CM042031">
    <property type="protein sequence ID" value="KAI3785462.1"/>
    <property type="molecule type" value="Genomic_DNA"/>
</dbReference>
<reference evidence="1 2" key="2">
    <citation type="journal article" date="2022" name="Mol. Ecol. Resour.">
        <title>The genomes of chicory, endive, great burdock and yacon provide insights into Asteraceae paleo-polyploidization history and plant inulin production.</title>
        <authorList>
            <person name="Fan W."/>
            <person name="Wang S."/>
            <person name="Wang H."/>
            <person name="Wang A."/>
            <person name="Jiang F."/>
            <person name="Liu H."/>
            <person name="Zhao H."/>
            <person name="Xu D."/>
            <person name="Zhang Y."/>
        </authorList>
    </citation>
    <scope>NUCLEOTIDE SEQUENCE [LARGE SCALE GENOMIC DNA]</scope>
    <source>
        <strain evidence="2">cv. Yunnan</strain>
        <tissue evidence="1">Leaves</tissue>
    </source>
</reference>